<evidence type="ECO:0000313" key="1">
    <source>
        <dbReference type="EMBL" id="KAI4468623.1"/>
    </source>
</evidence>
<protein>
    <submittedName>
        <fullName evidence="1">Proteasome activator complex subunit 4</fullName>
    </submittedName>
</protein>
<reference evidence="1" key="1">
    <citation type="submission" date="2022-04" db="EMBL/GenBank/DDBJ databases">
        <title>Chromosome-scale genome assembly of Holotrichia oblita Faldermann.</title>
        <authorList>
            <person name="Rongchong L."/>
        </authorList>
    </citation>
    <scope>NUCLEOTIDE SEQUENCE</scope>
    <source>
        <strain evidence="1">81SQS9</strain>
    </source>
</reference>
<sequence>MDKRESNERFKVLGFIPQKENVYNKLLPYADKLDEESTKLFLDIKTNLIKSVLAREMRPGCALWTSRLNKYMKIYGLKFSKEDHICLIKLYYDLLTQPNLEPTRINKFAATLSFLLKKEYLLSQDDLQLDWKPLYDLCTRLVQQSKNDIGMYRYSSGLETALENLIRCARIYFPVTATQEILDEFRPQLCPYSNSEIASAIEYLEIFLPIIVKPEEADLGYKLWFEELMNLWEVCHNANIWESHLATLMARLAKYNIGYINWTPYIPIMFVRFLRTLHLPVGYKQKQSSKMYKIDINAMTMWIVCTFGGGNDTAFIHLEKFMQTLESYCHPANTGRWTPKIREFLKKISFYFVQRVHYERYRTPSWDYRANPDYLLTDADIDRFVSILKPCIEQAIFMKQGVQDIVLTLNYLACLRPNILIPITLDKLYSSMDSLTEPHKLTSSIVCVTAVSRYMVQGKRNGFPEGPTNVLPLLNALLPGIDPNDMRKCFLTFNFIMNICTMCPIVNSSDANRYYDDLTEEEHIICEQTAGFEDFLIQFLDRIFMWIESNSLEFTRMELSDNNFNDVKSKADSMSEGALILLVTTVLMQCSTTIFVSALKKLYNFVTNRVMELNISGKLVATLCRAFVKVNAVETMKVFVPHLCDTIEQLLDEHEDVMNEERLNGELLYNLLLLSEIVDGKSELVHYIDRLTKILDKTLHMKSTEANKMSATLLQVIVFSLSFTQPTEYRSVSESLDSDVKDFLPIRNWGCPGDLNNLNIHWYTPGEKEIACIQSVMNKYLVPELEKLQKYSAGELTLTRDDLHRSLKIIISLLGAQSVLPLWKELPLQLVDSAIEPWAFELIVSGPYTVTMPDGRNVRKVIADVICDVQKYIQMHDEGDTISITCIIQIYDVLLFNKYRGRDFEMRWKSHHLTKKSLEDRLQQKKKHIRNVLIDRVMLHQEFRNDSRSCSFTATHKQLLLALFELAVSRYSALAEKCIQRAQELAKTSKDVNLDNFQEQIDNSGEKMKKNSEDNLKTYNDILDMLLSAAANRNLHWRHQTMSLSLIQYLVHPDVTYNANIVKYFLSALVNDSIAIRKIALKVVLFAMLQNKPKFKKTCLDPYNSFAKDKKIVPGIRSDNKWLLYNSQTVPKNAEEWDAPRYVHDQFTGFYSWPKKLEIYAPASEQPTFDKRKDNLTPQETVIYEFFKNQENINLLIKYWSMEEKKGRDQFNVHRFLLVKNLFKIFEDDLLDFFIPHLKQLVSDTQEHNQRCASELISGIIQGSKHWSFQKVETLWTILLPILRTAFNNITDETIIDWGVCIAMSVEYRDPNRHHWLLEFLMDNPLSESTSFIGCARIYMLQSALNQQPWRNAELINRLLEYFGNHLAHQFQNVREKISACLVILFCKDIVFPEGNFTNCPRVSDFFTQIMPKLNTLYAHSLTSLEARYEINNVEEATSRLESVTLDESDKEELAKYVTGSVARMNYSAVSEHYNLLPLACILQNNDSDDELKTICSNFLAILGSTIILDKYVPAALEAAQKVSRCPSWSARSVIVEFISVLVFHNMAVFITHEEWVLQVQTIVLQLLEDIQPEVRLQAGKVLSGLLHCKFVPNPMELLEIFKQKAKTNLKRSNTNKKVQKNGINLSVSVRHAGVLGMCAFISSHPYDVPDYLPNIFGELGVHLNDPQPIPATIRKTLGDFKRTHHDNWEVHKLKFTEEELSVLSDLTVPPSYYA</sequence>
<gene>
    <name evidence="1" type="ORF">MML48_2g00002939</name>
</gene>
<keyword evidence="2" id="KW-1185">Reference proteome</keyword>
<dbReference type="EMBL" id="CM043016">
    <property type="protein sequence ID" value="KAI4468623.1"/>
    <property type="molecule type" value="Genomic_DNA"/>
</dbReference>
<keyword evidence="1" id="KW-0647">Proteasome</keyword>
<dbReference type="Proteomes" id="UP001056778">
    <property type="component" value="Chromosome 2"/>
</dbReference>
<accession>A0ACB9TNV8</accession>
<name>A0ACB9TNV8_HOLOL</name>
<proteinExistence type="predicted"/>
<comment type="caution">
    <text evidence="1">The sequence shown here is derived from an EMBL/GenBank/DDBJ whole genome shotgun (WGS) entry which is preliminary data.</text>
</comment>
<evidence type="ECO:0000313" key="2">
    <source>
        <dbReference type="Proteomes" id="UP001056778"/>
    </source>
</evidence>
<organism evidence="1 2">
    <name type="scientific">Holotrichia oblita</name>
    <name type="common">Chafer beetle</name>
    <dbReference type="NCBI Taxonomy" id="644536"/>
    <lineage>
        <taxon>Eukaryota</taxon>
        <taxon>Metazoa</taxon>
        <taxon>Ecdysozoa</taxon>
        <taxon>Arthropoda</taxon>
        <taxon>Hexapoda</taxon>
        <taxon>Insecta</taxon>
        <taxon>Pterygota</taxon>
        <taxon>Neoptera</taxon>
        <taxon>Endopterygota</taxon>
        <taxon>Coleoptera</taxon>
        <taxon>Polyphaga</taxon>
        <taxon>Scarabaeiformia</taxon>
        <taxon>Scarabaeidae</taxon>
        <taxon>Melolonthinae</taxon>
        <taxon>Holotrichia</taxon>
    </lineage>
</organism>